<sequence length="62" mass="6628">MPHRALRDAVEDVGLLIDEAAFDVGRWQDVLDGLTRSLPGTRANLQVVDPTLGRAAPMVSSG</sequence>
<dbReference type="EMBL" id="BJZV01000007">
    <property type="protein sequence ID" value="GEP09938.1"/>
    <property type="molecule type" value="Genomic_DNA"/>
</dbReference>
<keyword evidence="2" id="KW-1185">Reference proteome</keyword>
<dbReference type="RefSeq" id="WP_147046224.1">
    <property type="nucleotide sequence ID" value="NZ_BJZV01000007.1"/>
</dbReference>
<gene>
    <name evidence="1" type="ORF">MGN01_17830</name>
</gene>
<dbReference type="AlphaFoldDB" id="A0A512JIZ8"/>
<reference evidence="1 2" key="1">
    <citation type="submission" date="2019-07" db="EMBL/GenBank/DDBJ databases">
        <title>Whole genome shotgun sequence of Methylobacterium gnaphalii NBRC 107716.</title>
        <authorList>
            <person name="Hosoyama A."/>
            <person name="Uohara A."/>
            <person name="Ohji S."/>
            <person name="Ichikawa N."/>
        </authorList>
    </citation>
    <scope>NUCLEOTIDE SEQUENCE [LARGE SCALE GENOMIC DNA]</scope>
    <source>
        <strain evidence="1 2">NBRC 107716</strain>
    </source>
</reference>
<proteinExistence type="predicted"/>
<comment type="caution">
    <text evidence="1">The sequence shown here is derived from an EMBL/GenBank/DDBJ whole genome shotgun (WGS) entry which is preliminary data.</text>
</comment>
<dbReference type="Proteomes" id="UP000321750">
    <property type="component" value="Unassembled WGS sequence"/>
</dbReference>
<dbReference type="OrthoDB" id="7444822at2"/>
<organism evidence="1 2">
    <name type="scientific">Methylobacterium gnaphalii</name>
    <dbReference type="NCBI Taxonomy" id="1010610"/>
    <lineage>
        <taxon>Bacteria</taxon>
        <taxon>Pseudomonadati</taxon>
        <taxon>Pseudomonadota</taxon>
        <taxon>Alphaproteobacteria</taxon>
        <taxon>Hyphomicrobiales</taxon>
        <taxon>Methylobacteriaceae</taxon>
        <taxon>Methylobacterium</taxon>
    </lineage>
</organism>
<evidence type="ECO:0000313" key="2">
    <source>
        <dbReference type="Proteomes" id="UP000321750"/>
    </source>
</evidence>
<accession>A0A512JIZ8</accession>
<evidence type="ECO:0000313" key="1">
    <source>
        <dbReference type="EMBL" id="GEP09938.1"/>
    </source>
</evidence>
<name>A0A512JIZ8_9HYPH</name>
<protein>
    <submittedName>
        <fullName evidence="1">Uncharacterized protein</fullName>
    </submittedName>
</protein>